<name>A0ABX4VJL3_9ENTR</name>
<evidence type="ECO:0000313" key="1">
    <source>
        <dbReference type="EMBL" id="PNF68444.1"/>
    </source>
</evidence>
<organism evidence="1 2">
    <name type="scientific">Enterobacter bugandensis</name>
    <dbReference type="NCBI Taxonomy" id="881260"/>
    <lineage>
        <taxon>Bacteria</taxon>
        <taxon>Pseudomonadati</taxon>
        <taxon>Pseudomonadota</taxon>
        <taxon>Gammaproteobacteria</taxon>
        <taxon>Enterobacterales</taxon>
        <taxon>Enterobacteriaceae</taxon>
        <taxon>Enterobacter</taxon>
    </lineage>
</organism>
<comment type="caution">
    <text evidence="1">The sequence shown here is derived from an EMBL/GenBank/DDBJ whole genome shotgun (WGS) entry which is preliminary data.</text>
</comment>
<evidence type="ECO:0000313" key="2">
    <source>
        <dbReference type="Proteomes" id="UP000236063"/>
    </source>
</evidence>
<keyword evidence="2" id="KW-1185">Reference proteome</keyword>
<gene>
    <name evidence="1" type="ORF">C1167_11035</name>
</gene>
<dbReference type="Proteomes" id="UP000236063">
    <property type="component" value="Unassembled WGS sequence"/>
</dbReference>
<sequence>MTGFATRYYDEDGSLTEISTTMPLTPIITIGKKTVQMEVTHLSDITSTPVNKDSSARWVCLHDNDGTNYWFISDNEMGAGLLTALVIAKDGIHNECAKTTEPVRVSVANVPLLNATHGNLVELFGKKEIAKKKAMLFYQETPVQNGFIQSNTVSYYFDGEKVRGVIIGQITSN</sequence>
<dbReference type="EMBL" id="POUR01000001">
    <property type="protein sequence ID" value="PNF68444.1"/>
    <property type="molecule type" value="Genomic_DNA"/>
</dbReference>
<reference evidence="1 2" key="1">
    <citation type="submission" date="2018-01" db="EMBL/GenBank/DDBJ databases">
        <title>Multi-drug resistant Enterobacter species isolated from the International Space Station and comparative genomic analyses with human pathogenic strains.</title>
        <authorList>
            <person name="Singh N.K."/>
            <person name="Bezdan D."/>
            <person name="McIntyre A."/>
            <person name="Sielaff A.C."/>
            <person name="Wheeler K."/>
            <person name="Mason C."/>
            <person name="Venkateswaran K."/>
        </authorList>
    </citation>
    <scope>NUCLEOTIDE SEQUENCE [LARGE SCALE GENOMIC DNA]</scope>
    <source>
        <strain evidence="1 2">IF2SW-P2</strain>
    </source>
</reference>
<accession>A0ABX4VJL3</accession>
<protein>
    <submittedName>
        <fullName evidence="1">Uncharacterized protein</fullName>
    </submittedName>
</protein>
<proteinExistence type="predicted"/>